<evidence type="ECO:0000313" key="2">
    <source>
        <dbReference type="Proteomes" id="UP001461498"/>
    </source>
</evidence>
<dbReference type="Proteomes" id="UP001461498">
    <property type="component" value="Unassembled WGS sequence"/>
</dbReference>
<sequence>MAGLFYICIFTRYICISWSILRILGKEETEYNLRILIRRKNYGSISNINVTDSKLYFWNIISRNSIRNLCIWNSILGDSFI</sequence>
<accession>A0AAW1DFB7</accession>
<protein>
    <submittedName>
        <fullName evidence="1">Uncharacterized protein</fullName>
    </submittedName>
</protein>
<proteinExistence type="predicted"/>
<dbReference type="AlphaFoldDB" id="A0AAW1DFB7"/>
<dbReference type="EMBL" id="JAPXFL010000004">
    <property type="protein sequence ID" value="KAK9507687.1"/>
    <property type="molecule type" value="Genomic_DNA"/>
</dbReference>
<name>A0AAW1DFB7_9HEMI</name>
<evidence type="ECO:0000313" key="1">
    <source>
        <dbReference type="EMBL" id="KAK9507687.1"/>
    </source>
</evidence>
<keyword evidence="2" id="KW-1185">Reference proteome</keyword>
<comment type="caution">
    <text evidence="1">The sequence shown here is derived from an EMBL/GenBank/DDBJ whole genome shotgun (WGS) entry which is preliminary data.</text>
</comment>
<reference evidence="1 2" key="1">
    <citation type="submission" date="2022-12" db="EMBL/GenBank/DDBJ databases">
        <title>Chromosome-level genome assembly of true bugs.</title>
        <authorList>
            <person name="Ma L."/>
            <person name="Li H."/>
        </authorList>
    </citation>
    <scope>NUCLEOTIDE SEQUENCE [LARGE SCALE GENOMIC DNA]</scope>
    <source>
        <strain evidence="1">Lab_2022b</strain>
    </source>
</reference>
<organism evidence="1 2">
    <name type="scientific">Rhynocoris fuscipes</name>
    <dbReference type="NCBI Taxonomy" id="488301"/>
    <lineage>
        <taxon>Eukaryota</taxon>
        <taxon>Metazoa</taxon>
        <taxon>Ecdysozoa</taxon>
        <taxon>Arthropoda</taxon>
        <taxon>Hexapoda</taxon>
        <taxon>Insecta</taxon>
        <taxon>Pterygota</taxon>
        <taxon>Neoptera</taxon>
        <taxon>Paraneoptera</taxon>
        <taxon>Hemiptera</taxon>
        <taxon>Heteroptera</taxon>
        <taxon>Panheteroptera</taxon>
        <taxon>Cimicomorpha</taxon>
        <taxon>Reduviidae</taxon>
        <taxon>Harpactorinae</taxon>
        <taxon>Harpactorini</taxon>
        <taxon>Rhynocoris</taxon>
    </lineage>
</organism>
<gene>
    <name evidence="1" type="ORF">O3M35_007488</name>
</gene>